<evidence type="ECO:0000313" key="2">
    <source>
        <dbReference type="Proteomes" id="UP000028960"/>
    </source>
</evidence>
<dbReference type="EMBL" id="KJ888149">
    <property type="protein sequence ID" value="AII27033.1"/>
    <property type="molecule type" value="Genomic_DNA"/>
</dbReference>
<dbReference type="GeneID" id="22276381"/>
<keyword evidence="2" id="KW-1185">Reference proteome</keyword>
<accession>A0A076G544</accession>
<dbReference type="KEGG" id="vg:22276381"/>
<evidence type="ECO:0000313" key="1">
    <source>
        <dbReference type="EMBL" id="AII27033.1"/>
    </source>
</evidence>
<name>A0A076G544_9CAUD</name>
<protein>
    <submittedName>
        <fullName evidence="1">Uncharacterized protein</fullName>
    </submittedName>
</protein>
<organism evidence="1 2">
    <name type="scientific">Staphylococcus phage MCE-2014</name>
    <dbReference type="NCBI Taxonomy" id="1524910"/>
    <lineage>
        <taxon>Viruses</taxon>
        <taxon>Duplodnaviria</taxon>
        <taxon>Heunggongvirae</taxon>
        <taxon>Uroviricota</taxon>
        <taxon>Caudoviricetes</taxon>
        <taxon>Herelleviridae</taxon>
        <taxon>Twortvirinae</taxon>
        <taxon>Kayvirus</taxon>
        <taxon>Kayvirus MCE2014</taxon>
    </lineage>
</organism>
<sequence>MFRKRKAKYITDNIQEKINTERSKELSEEQEFRNRLNTDTYKSYELDEIVEEHLNKLEGITVEELGLDSIRLGTHLIHYYPIGKSMEEQVYSRRELEYMQKQFKKLGFETQISNSQVGFTPYIYLRLIWSAYK</sequence>
<dbReference type="RefSeq" id="YP_009098123.1">
    <property type="nucleotide sequence ID" value="NC_025416.1"/>
</dbReference>
<dbReference type="Proteomes" id="UP000028960">
    <property type="component" value="Segment"/>
</dbReference>
<proteinExistence type="predicted"/>
<reference evidence="1 2" key="1">
    <citation type="journal article" date="2014" name="Appl. Environ. Microbiol.">
        <title>Combined Use of Bacteriophage K and a Novel Bacteriophage To Reduce Staphylococcus aureus Biofilm Formation.</title>
        <authorList>
            <person name="Alves D.R."/>
            <person name="Gaudion A."/>
            <person name="Bean J.E."/>
            <person name="Perez Esteban P."/>
            <person name="Arnot T.C."/>
            <person name="Harper D.R."/>
            <person name="Kot W."/>
            <person name="Hansen L.H."/>
            <person name="Enright M.C."/>
            <person name="Jenkins A.T."/>
        </authorList>
    </citation>
    <scope>NUCLEOTIDE SEQUENCE [LARGE SCALE GENOMIC DNA]</scope>
</reference>